<dbReference type="AlphaFoldDB" id="A0A1R2D3A7"/>
<dbReference type="Proteomes" id="UP000187209">
    <property type="component" value="Unassembled WGS sequence"/>
</dbReference>
<comment type="caution">
    <text evidence="1">The sequence shown here is derived from an EMBL/GenBank/DDBJ whole genome shotgun (WGS) entry which is preliminary data.</text>
</comment>
<sequence length="397" mass="46273">MNSQLICQNIWVSPSNIKRNHAYRNEVKDLKQSLIENKTVINKVVEKSLITPFPHFPLETPKISRLVYNPTRMSHTRRVENLHKTSKSSLGHEDKALPYLQKYKKNRTSSIPNASHADLLPLPIKHWEYTDCIYMNKRQNLNLPLTIIVFEGIIGDFYKQSLWDARSSDMSLCPGWIKGLSTLYQKSYISIISSLPNDKCDFILDLFSYNNVKIDAFYKRKGDQLRYIQDYSQILDEFSNPNTILISSIGLDSEDIKTRQAWDLIYEPTMSYHKKIYTSMWPVANFNIYDPPNILLIPNPRAQNIENCILFGEITKIALKMFKDYRKGGDLEIMCFESKGVMRYFSIPQKNMMKNASGEYKGVVFVGDDVYKKPYVRNYYSSIKNQIDLAKYNKNII</sequence>
<keyword evidence="2" id="KW-1185">Reference proteome</keyword>
<evidence type="ECO:0000313" key="1">
    <source>
        <dbReference type="EMBL" id="OMJ95696.1"/>
    </source>
</evidence>
<evidence type="ECO:0000313" key="2">
    <source>
        <dbReference type="Proteomes" id="UP000187209"/>
    </source>
</evidence>
<protein>
    <submittedName>
        <fullName evidence="1">Uncharacterized protein</fullName>
    </submittedName>
</protein>
<dbReference type="EMBL" id="MPUH01000008">
    <property type="protein sequence ID" value="OMJ95696.1"/>
    <property type="molecule type" value="Genomic_DNA"/>
</dbReference>
<proteinExistence type="predicted"/>
<gene>
    <name evidence="1" type="ORF">SteCoe_755</name>
</gene>
<organism evidence="1 2">
    <name type="scientific">Stentor coeruleus</name>
    <dbReference type="NCBI Taxonomy" id="5963"/>
    <lineage>
        <taxon>Eukaryota</taxon>
        <taxon>Sar</taxon>
        <taxon>Alveolata</taxon>
        <taxon>Ciliophora</taxon>
        <taxon>Postciliodesmatophora</taxon>
        <taxon>Heterotrichea</taxon>
        <taxon>Heterotrichida</taxon>
        <taxon>Stentoridae</taxon>
        <taxon>Stentor</taxon>
    </lineage>
</organism>
<reference evidence="1 2" key="1">
    <citation type="submission" date="2016-11" db="EMBL/GenBank/DDBJ databases">
        <title>The macronuclear genome of Stentor coeruleus: a giant cell with tiny introns.</title>
        <authorList>
            <person name="Slabodnick M."/>
            <person name="Ruby J.G."/>
            <person name="Reiff S.B."/>
            <person name="Swart E.C."/>
            <person name="Gosai S."/>
            <person name="Prabakaran S."/>
            <person name="Witkowska E."/>
            <person name="Larue G.E."/>
            <person name="Fisher S."/>
            <person name="Freeman R.M."/>
            <person name="Gunawardena J."/>
            <person name="Chu W."/>
            <person name="Stover N.A."/>
            <person name="Gregory B.D."/>
            <person name="Nowacki M."/>
            <person name="Derisi J."/>
            <person name="Roy S.W."/>
            <person name="Marshall W.F."/>
            <person name="Sood P."/>
        </authorList>
    </citation>
    <scope>NUCLEOTIDE SEQUENCE [LARGE SCALE GENOMIC DNA]</scope>
    <source>
        <strain evidence="1">WM001</strain>
    </source>
</reference>
<accession>A0A1R2D3A7</accession>
<name>A0A1R2D3A7_9CILI</name>